<accession>A0A6J5YXH7</accession>
<dbReference type="InterPro" id="IPR036148">
    <property type="entry name" value="MmgE/PrpD_sf"/>
</dbReference>
<dbReference type="SUPFAM" id="SSF103378">
    <property type="entry name" value="2-methylcitrate dehydratase PrpD"/>
    <property type="match status" value="1"/>
</dbReference>
<feature type="domain" description="MmgE/PrpD N-terminal" evidence="1">
    <location>
        <begin position="67"/>
        <end position="221"/>
    </location>
</feature>
<dbReference type="InterPro" id="IPR042183">
    <property type="entry name" value="MmgE/PrpD_sf_1"/>
</dbReference>
<dbReference type="EMBL" id="CAESAF010000017">
    <property type="protein sequence ID" value="CAB4332630.1"/>
    <property type="molecule type" value="Genomic_DNA"/>
</dbReference>
<evidence type="ECO:0000313" key="2">
    <source>
        <dbReference type="EMBL" id="CAB4332630.1"/>
    </source>
</evidence>
<dbReference type="AlphaFoldDB" id="A0A6J5YXH7"/>
<name>A0A6J5YXH7_9ZZZZ</name>
<dbReference type="GO" id="GO:0016829">
    <property type="term" value="F:lyase activity"/>
    <property type="evidence" value="ECO:0007669"/>
    <property type="project" value="InterPro"/>
</dbReference>
<dbReference type="InterPro" id="IPR045336">
    <property type="entry name" value="MmgE_PrpD_N"/>
</dbReference>
<sequence>MMSGAARTWSDQELIGAALSSFKISSADRERACLLFADYLHLIVSGKKVAPSKFSDDSLSSVAYFAKACSYSDLDDVNWKELTHPGSIIFSSLLPFLFSTEVNSKNFLRAVIAGYHGSSLFAQILQSSHSRNWHASATSGIFGAALATATLLELSDEQKGQALHFASASAGGSANAPRSQNGATRFTRIHAALMGSMSTLEAAESSPAPLYIVDGPGGLSERFGVVDHLPASKPNDALHQISIRYFPYSGFSHNALEKLETHLPLDSQSVKSIDLHLHEPLFTLIGSSKKGPWWDLAAAISNTIANGDPFDSKTASLNADIRVEKSEGATSSAVIKLANSEIAFDFGIQDRIGIDPIDIPRVHRKWASLYPESAELTELASQIIDGSEDAVAALKKVIQAAG</sequence>
<gene>
    <name evidence="2" type="ORF">UFOPK3574_00309</name>
</gene>
<reference evidence="2" key="1">
    <citation type="submission" date="2020-05" db="EMBL/GenBank/DDBJ databases">
        <authorList>
            <person name="Chiriac C."/>
            <person name="Salcher M."/>
            <person name="Ghai R."/>
            <person name="Kavagutti S V."/>
        </authorList>
    </citation>
    <scope>NUCLEOTIDE SEQUENCE</scope>
</reference>
<evidence type="ECO:0000259" key="1">
    <source>
        <dbReference type="Pfam" id="PF03972"/>
    </source>
</evidence>
<organism evidence="2">
    <name type="scientific">freshwater metagenome</name>
    <dbReference type="NCBI Taxonomy" id="449393"/>
    <lineage>
        <taxon>unclassified sequences</taxon>
        <taxon>metagenomes</taxon>
        <taxon>ecological metagenomes</taxon>
    </lineage>
</organism>
<dbReference type="Pfam" id="PF03972">
    <property type="entry name" value="MmgE_PrpD_N"/>
    <property type="match status" value="1"/>
</dbReference>
<proteinExistence type="predicted"/>
<protein>
    <submittedName>
        <fullName evidence="2">Unannotated protein</fullName>
    </submittedName>
</protein>
<dbReference type="Gene3D" id="1.10.4100.10">
    <property type="entry name" value="2-methylcitrate dehydratase PrpD"/>
    <property type="match status" value="1"/>
</dbReference>